<dbReference type="Pfam" id="PF00686">
    <property type="entry name" value="CBM_20"/>
    <property type="match status" value="1"/>
</dbReference>
<keyword evidence="4" id="KW-1185">Reference proteome</keyword>
<name>A0ABD3AKL1_9GENT</name>
<comment type="caution">
    <text evidence="3">The sequence shown here is derived from an EMBL/GenBank/DDBJ whole genome shotgun (WGS) entry which is preliminary data.</text>
</comment>
<feature type="region of interest" description="Disordered" evidence="1">
    <location>
        <begin position="350"/>
        <end position="375"/>
    </location>
</feature>
<evidence type="ECO:0000259" key="2">
    <source>
        <dbReference type="PROSITE" id="PS51166"/>
    </source>
</evidence>
<dbReference type="CDD" id="cd05467">
    <property type="entry name" value="CBM20"/>
    <property type="match status" value="1"/>
</dbReference>
<evidence type="ECO:0000313" key="4">
    <source>
        <dbReference type="Proteomes" id="UP001630127"/>
    </source>
</evidence>
<dbReference type="Proteomes" id="UP001630127">
    <property type="component" value="Unassembled WGS sequence"/>
</dbReference>
<proteinExistence type="predicted"/>
<organism evidence="3 4">
    <name type="scientific">Cinchona calisaya</name>
    <dbReference type="NCBI Taxonomy" id="153742"/>
    <lineage>
        <taxon>Eukaryota</taxon>
        <taxon>Viridiplantae</taxon>
        <taxon>Streptophyta</taxon>
        <taxon>Embryophyta</taxon>
        <taxon>Tracheophyta</taxon>
        <taxon>Spermatophyta</taxon>
        <taxon>Magnoliopsida</taxon>
        <taxon>eudicotyledons</taxon>
        <taxon>Gunneridae</taxon>
        <taxon>Pentapetalae</taxon>
        <taxon>asterids</taxon>
        <taxon>lamiids</taxon>
        <taxon>Gentianales</taxon>
        <taxon>Rubiaceae</taxon>
        <taxon>Cinchonoideae</taxon>
        <taxon>Cinchoneae</taxon>
        <taxon>Cinchona</taxon>
    </lineage>
</organism>
<dbReference type="FunFam" id="2.60.40.10:FF:000552">
    <property type="entry name" value="Related to glucoamylase"/>
    <property type="match status" value="1"/>
</dbReference>
<evidence type="ECO:0000313" key="3">
    <source>
        <dbReference type="EMBL" id="KAL3531699.1"/>
    </source>
</evidence>
<evidence type="ECO:0000256" key="1">
    <source>
        <dbReference type="SAM" id="MobiDB-lite"/>
    </source>
</evidence>
<sequence length="460" mass="50812">MEALAASSARLFVDNQTKRDKYYYNTNPSRRAAAAAAGAAGASLSTRRPEICFLGYLKKHVNLSFSSSLPLSLQRESVQPISSAQTCAANEEIETKDSTQFKTVHVKFQLQRECSFGQQFLMVGEDLMFGLWDPSSAIPLNWSEGHVWTVEMDIPCDKVMKYKFILKGGDDTILWQPGPDRILQTWETRNTITVCEDWDNAELQIIKEEDPVNHPLTESIDDDSELLKVTEDLLQASGDSGGCVNEEHTSTNGYQPLTKEPFSESEQPTAIVAENITEKNGKKAVEANGFPGPEFMANANEALTLGIKDYQNSGRSGSSENLIVSENEKNLDSSAAIPVLVPGLPPIPTVETEESSVSKADKHISTDSSLGSNNAQEFNVPELNSKEEPGIDLAISKEETQKLLNDKLELHDNGHIQKPQLFEETDQRPNNNGVDDGVLENDIQWGRRTLQQLLMNLGLL</sequence>
<feature type="domain" description="CBM20" evidence="2">
    <location>
        <begin position="98"/>
        <end position="200"/>
    </location>
</feature>
<feature type="region of interest" description="Disordered" evidence="1">
    <location>
        <begin position="237"/>
        <end position="266"/>
    </location>
</feature>
<dbReference type="EMBL" id="JBJUIK010000003">
    <property type="protein sequence ID" value="KAL3531699.1"/>
    <property type="molecule type" value="Genomic_DNA"/>
</dbReference>
<reference evidence="3 4" key="1">
    <citation type="submission" date="2024-11" db="EMBL/GenBank/DDBJ databases">
        <title>A near-complete genome assembly of Cinchona calisaya.</title>
        <authorList>
            <person name="Lian D.C."/>
            <person name="Zhao X.W."/>
            <person name="Wei L."/>
        </authorList>
    </citation>
    <scope>NUCLEOTIDE SEQUENCE [LARGE SCALE GENOMIC DNA]</scope>
    <source>
        <tissue evidence="3">Nenye</tissue>
    </source>
</reference>
<dbReference type="PANTHER" id="PTHR15048">
    <property type="entry name" value="STARCH-BINDING DOMAIN-CONTAINING PROTEIN 1"/>
    <property type="match status" value="1"/>
</dbReference>
<dbReference type="SMART" id="SM01065">
    <property type="entry name" value="CBM_2"/>
    <property type="match status" value="1"/>
</dbReference>
<dbReference type="PROSITE" id="PS51166">
    <property type="entry name" value="CBM20"/>
    <property type="match status" value="1"/>
</dbReference>
<accession>A0ABD3AKL1</accession>
<dbReference type="Gene3D" id="2.60.40.10">
    <property type="entry name" value="Immunoglobulins"/>
    <property type="match status" value="1"/>
</dbReference>
<gene>
    <name evidence="3" type="ORF">ACH5RR_005220</name>
</gene>
<dbReference type="SUPFAM" id="SSF49452">
    <property type="entry name" value="Starch-binding domain-like"/>
    <property type="match status" value="1"/>
</dbReference>
<dbReference type="InterPro" id="IPR002044">
    <property type="entry name" value="CBM20"/>
</dbReference>
<dbReference type="InterPro" id="IPR013783">
    <property type="entry name" value="Ig-like_fold"/>
</dbReference>
<feature type="compositionally biased region" description="Polar residues" evidence="1">
    <location>
        <begin position="366"/>
        <end position="375"/>
    </location>
</feature>
<dbReference type="InterPro" id="IPR013784">
    <property type="entry name" value="Carb-bd-like_fold"/>
</dbReference>
<dbReference type="AlphaFoldDB" id="A0ABD3AKL1"/>
<protein>
    <recommendedName>
        <fullName evidence="2">CBM20 domain-containing protein</fullName>
    </recommendedName>
</protein>
<dbReference type="PANTHER" id="PTHR15048:SF0">
    <property type="entry name" value="STARCH-BINDING DOMAIN-CONTAINING PROTEIN 1"/>
    <property type="match status" value="1"/>
</dbReference>